<keyword evidence="1" id="KW-0963">Cytoplasm</keyword>
<name>A0A0U2U725_9CREN</name>
<evidence type="ECO:0000256" key="4">
    <source>
        <dbReference type="ARBA" id="ARBA00022691"/>
    </source>
</evidence>
<dbReference type="STRING" id="940295.EYM_06420"/>
<evidence type="ECO:0000313" key="7">
    <source>
        <dbReference type="EMBL" id="ALU11940.1"/>
    </source>
</evidence>
<dbReference type="PRINTS" id="PR02008">
    <property type="entry name" value="RCMTFAMILY"/>
</dbReference>
<dbReference type="PROSITE" id="PS51686">
    <property type="entry name" value="SAM_MT_RSMB_NOP"/>
    <property type="match status" value="1"/>
</dbReference>
<keyword evidence="3" id="KW-0808">Transferase</keyword>
<feature type="domain" description="SAM-dependent MTase RsmB/NOP-type" evidence="6">
    <location>
        <begin position="45"/>
        <end position="325"/>
    </location>
</feature>
<organism evidence="7 8">
    <name type="scientific">Ignicoccus islandicus DSM 13165</name>
    <dbReference type="NCBI Taxonomy" id="940295"/>
    <lineage>
        <taxon>Archaea</taxon>
        <taxon>Thermoproteota</taxon>
        <taxon>Thermoprotei</taxon>
        <taxon>Desulfurococcales</taxon>
        <taxon>Desulfurococcaceae</taxon>
        <taxon>Ignicoccus</taxon>
    </lineage>
</organism>
<dbReference type="Proteomes" id="UP000060778">
    <property type="component" value="Chromosome"/>
</dbReference>
<evidence type="ECO:0000313" key="8">
    <source>
        <dbReference type="Proteomes" id="UP000060778"/>
    </source>
</evidence>
<dbReference type="EMBL" id="CP006867">
    <property type="protein sequence ID" value="ALU11940.1"/>
    <property type="molecule type" value="Genomic_DNA"/>
</dbReference>
<dbReference type="NCBIfam" id="TIGR00446">
    <property type="entry name" value="nop2p"/>
    <property type="match status" value="1"/>
</dbReference>
<dbReference type="Pfam" id="PF01189">
    <property type="entry name" value="Methyltr_RsmB-F"/>
    <property type="match status" value="1"/>
</dbReference>
<protein>
    <submittedName>
        <fullName evidence="7">Integrase</fullName>
    </submittedName>
</protein>
<dbReference type="InterPro" id="IPR031341">
    <property type="entry name" value="Methyltr_RsmF_N"/>
</dbReference>
<evidence type="ECO:0000259" key="6">
    <source>
        <dbReference type="PROSITE" id="PS51686"/>
    </source>
</evidence>
<dbReference type="Gene3D" id="3.30.70.1170">
    <property type="entry name" value="Sun protein, domain 3"/>
    <property type="match status" value="1"/>
</dbReference>
<evidence type="ECO:0000256" key="5">
    <source>
        <dbReference type="ARBA" id="ARBA00022884"/>
    </source>
</evidence>
<dbReference type="PATRIC" id="fig|940295.4.peg.1241"/>
<dbReference type="KEGG" id="iis:EYM_06420"/>
<dbReference type="InterPro" id="IPR049560">
    <property type="entry name" value="MeTrfase_RsmB-F_NOP2_cat"/>
</dbReference>
<dbReference type="InterPro" id="IPR001678">
    <property type="entry name" value="MeTrfase_RsmB-F_NOP2_dom"/>
</dbReference>
<dbReference type="GeneID" id="30680660"/>
<dbReference type="SUPFAM" id="SSF53335">
    <property type="entry name" value="S-adenosyl-L-methionine-dependent methyltransferases"/>
    <property type="match status" value="1"/>
</dbReference>
<evidence type="ECO:0000256" key="2">
    <source>
        <dbReference type="ARBA" id="ARBA00022603"/>
    </source>
</evidence>
<proteinExistence type="predicted"/>
<dbReference type="GO" id="GO:0003723">
    <property type="term" value="F:RNA binding"/>
    <property type="evidence" value="ECO:0007669"/>
    <property type="project" value="UniProtKB-KW"/>
</dbReference>
<dbReference type="PANTHER" id="PTHR22807:SF74">
    <property type="entry name" value="TRNA (CYTOSINE(48)-C(5))-METHYLTRANSFERASE"/>
    <property type="match status" value="1"/>
</dbReference>
<dbReference type="PANTHER" id="PTHR22807">
    <property type="entry name" value="NOP2 YEAST -RELATED NOL1/NOP2/FMU SUN DOMAIN-CONTAINING"/>
    <property type="match status" value="1"/>
</dbReference>
<dbReference type="InterPro" id="IPR011023">
    <property type="entry name" value="Nop2p"/>
</dbReference>
<keyword evidence="8" id="KW-1185">Reference proteome</keyword>
<gene>
    <name evidence="7" type="ORF">EYM_06420</name>
</gene>
<dbReference type="Gene3D" id="3.40.50.150">
    <property type="entry name" value="Vaccinia Virus protein VP39"/>
    <property type="match status" value="1"/>
</dbReference>
<dbReference type="AlphaFoldDB" id="A0A0U2U725"/>
<dbReference type="RefSeq" id="WP_075050186.1">
    <property type="nucleotide sequence ID" value="NZ_CP006867.1"/>
</dbReference>
<dbReference type="InterPro" id="IPR029063">
    <property type="entry name" value="SAM-dependent_MTases_sf"/>
</dbReference>
<accession>A0A0U2U725</accession>
<keyword evidence="2" id="KW-0489">Methyltransferase</keyword>
<dbReference type="GO" id="GO:0016428">
    <property type="term" value="F:tRNA (cytidine-5-)-methyltransferase activity"/>
    <property type="evidence" value="ECO:0007669"/>
    <property type="project" value="TreeGrafter"/>
</dbReference>
<dbReference type="Pfam" id="PF17125">
    <property type="entry name" value="Methyltr_RsmF_N"/>
    <property type="match status" value="1"/>
</dbReference>
<evidence type="ECO:0000256" key="3">
    <source>
        <dbReference type="ARBA" id="ARBA00022679"/>
    </source>
</evidence>
<evidence type="ECO:0000256" key="1">
    <source>
        <dbReference type="ARBA" id="ARBA00022490"/>
    </source>
</evidence>
<reference evidence="7 8" key="1">
    <citation type="submission" date="2013-11" db="EMBL/GenBank/DDBJ databases">
        <title>Comparative genomics of Ignicoccus.</title>
        <authorList>
            <person name="Podar M."/>
        </authorList>
    </citation>
    <scope>NUCLEOTIDE SEQUENCE [LARGE SCALE GENOMIC DNA]</scope>
    <source>
        <strain evidence="7 8">DSM 13165</strain>
    </source>
</reference>
<dbReference type="InterPro" id="IPR023267">
    <property type="entry name" value="RCMT"/>
</dbReference>
<sequence>MLRELKEALERLKITNRDKVLAKRYGYLPYMIARYREMLGNPVPLLKAFEEEPPNTIFCNPIKGSCNELVKRLEKRGFKFEKVPWSPYCFEASKEPYSLSSTPEHLAGWFYILDKASCLPPIVLDPKGRDRVADMAAAPGGKTVQLSVMMGLRGYLVSIERNPKRAKALISNIERMGLLNVKVIIDDASNASKYGPFEKVLLDAPCTGEGVIGRDRSRKRSKGIDDLLLMHKVQVFLLNRAIDSLKVGGEVVYSTCSIAPEEDEAVIASILEKRGDVEVTDSGEAGSPGISEYLNLKFPFASKCRRLWPHVHGSEGFFVCKLKRVG</sequence>
<keyword evidence="4" id="KW-0949">S-adenosyl-L-methionine</keyword>
<dbReference type="OrthoDB" id="14725at2157"/>
<dbReference type="GO" id="GO:0030488">
    <property type="term" value="P:tRNA methylation"/>
    <property type="evidence" value="ECO:0007669"/>
    <property type="project" value="TreeGrafter"/>
</dbReference>
<keyword evidence="5" id="KW-0694">RNA-binding</keyword>